<dbReference type="EMBL" id="WKFB01000545">
    <property type="protein sequence ID" value="KAF6719965.1"/>
    <property type="molecule type" value="Genomic_DNA"/>
</dbReference>
<sequence>MSKHFHLTKSGPLCKKVWTPLFCGGKKGCGGLQSHGNSFLRMSIPFHLQLLGNNTRLCNIKQVIALSSSKDMGNMKPSKEPNLESFIQINQPLSLSARATPTTSRQLYGQSVLRDPVSDQLKLD</sequence>
<dbReference type="Proteomes" id="UP000646548">
    <property type="component" value="Unassembled WGS sequence"/>
</dbReference>
<proteinExistence type="predicted"/>
<organism evidence="1 2">
    <name type="scientific">Oryzias melastigma</name>
    <name type="common">Marine medaka</name>
    <dbReference type="NCBI Taxonomy" id="30732"/>
    <lineage>
        <taxon>Eukaryota</taxon>
        <taxon>Metazoa</taxon>
        <taxon>Chordata</taxon>
        <taxon>Craniata</taxon>
        <taxon>Vertebrata</taxon>
        <taxon>Euteleostomi</taxon>
        <taxon>Actinopterygii</taxon>
        <taxon>Neopterygii</taxon>
        <taxon>Teleostei</taxon>
        <taxon>Neoteleostei</taxon>
        <taxon>Acanthomorphata</taxon>
        <taxon>Ovalentaria</taxon>
        <taxon>Atherinomorphae</taxon>
        <taxon>Beloniformes</taxon>
        <taxon>Adrianichthyidae</taxon>
        <taxon>Oryziinae</taxon>
        <taxon>Oryzias</taxon>
    </lineage>
</organism>
<name>A0A834BZJ6_ORYME</name>
<reference evidence="1" key="1">
    <citation type="journal article" name="BMC Genomics">
        <title>Long-read sequencing and de novo genome assembly of marine medaka (Oryzias melastigma).</title>
        <authorList>
            <person name="Liang P."/>
            <person name="Saqib H.S.A."/>
            <person name="Ni X."/>
            <person name="Shen Y."/>
        </authorList>
    </citation>
    <scope>NUCLEOTIDE SEQUENCE</scope>
    <source>
        <strain evidence="1">Bigg-433</strain>
    </source>
</reference>
<comment type="caution">
    <text evidence="1">The sequence shown here is derived from an EMBL/GenBank/DDBJ whole genome shotgun (WGS) entry which is preliminary data.</text>
</comment>
<accession>A0A834BZJ6</accession>
<evidence type="ECO:0000313" key="2">
    <source>
        <dbReference type="Proteomes" id="UP000646548"/>
    </source>
</evidence>
<dbReference type="AlphaFoldDB" id="A0A834BZJ6"/>
<evidence type="ECO:0000313" key="1">
    <source>
        <dbReference type="EMBL" id="KAF6719965.1"/>
    </source>
</evidence>
<protein>
    <submittedName>
        <fullName evidence="1">Uncharacterized protein</fullName>
    </submittedName>
</protein>
<gene>
    <name evidence="1" type="ORF">FQA47_021143</name>
</gene>